<dbReference type="STRING" id="1134406.ADN00_16885"/>
<evidence type="ECO:0000313" key="3">
    <source>
        <dbReference type="EMBL" id="KPL71380.1"/>
    </source>
</evidence>
<gene>
    <name evidence="3" type="ORF">ADN00_16885</name>
</gene>
<dbReference type="InterPro" id="IPR036388">
    <property type="entry name" value="WH-like_DNA-bd_sf"/>
</dbReference>
<dbReference type="Pfam" id="PF03551">
    <property type="entry name" value="PadR"/>
    <property type="match status" value="1"/>
</dbReference>
<dbReference type="Gene3D" id="1.10.10.10">
    <property type="entry name" value="Winged helix-like DNA-binding domain superfamily/Winged helix DNA-binding domain"/>
    <property type="match status" value="1"/>
</dbReference>
<organism evidence="3 4">
    <name type="scientific">Ornatilinea apprima</name>
    <dbReference type="NCBI Taxonomy" id="1134406"/>
    <lineage>
        <taxon>Bacteria</taxon>
        <taxon>Bacillati</taxon>
        <taxon>Chloroflexota</taxon>
        <taxon>Anaerolineae</taxon>
        <taxon>Anaerolineales</taxon>
        <taxon>Anaerolineaceae</taxon>
        <taxon>Ornatilinea</taxon>
    </lineage>
</organism>
<reference evidence="3 4" key="1">
    <citation type="submission" date="2015-07" db="EMBL/GenBank/DDBJ databases">
        <title>Genome sequence of Ornatilinea apprima DSM 23815.</title>
        <authorList>
            <person name="Hemp J."/>
            <person name="Ward L.M."/>
            <person name="Pace L.A."/>
            <person name="Fischer W.W."/>
        </authorList>
    </citation>
    <scope>NUCLEOTIDE SEQUENCE [LARGE SCALE GENOMIC DNA]</scope>
    <source>
        <strain evidence="3 4">P3M-1</strain>
    </source>
</reference>
<accession>A0A0P6XJE8</accession>
<proteinExistence type="predicted"/>
<feature type="domain" description="Transcription regulator PadR C-terminal" evidence="2">
    <location>
        <begin position="92"/>
        <end position="171"/>
    </location>
</feature>
<dbReference type="InterPro" id="IPR018309">
    <property type="entry name" value="Tscrpt_reg_PadR_C"/>
</dbReference>
<dbReference type="PANTHER" id="PTHR43252:SF6">
    <property type="entry name" value="NEGATIVE TRANSCRIPTION REGULATOR PADR"/>
    <property type="match status" value="1"/>
</dbReference>
<sequence length="180" mass="21129">MSVKHAILGLLSWQPLSGYDLKKIFSDSTAFYWSGNNNQVYRTLLELYDEGLVSREIIQQENLPAKKIYTISEKGRQELRQWITVNPELPVLRNSFLIQLAWADQLTPPELENLLASYEEEIHTQWLIHNQSSPQLSPEQARSPREALLWSAIHQNQLRFYQTEWDWVKHLRVSLAEIQS</sequence>
<dbReference type="Pfam" id="PF10400">
    <property type="entry name" value="Vir_act_alpha_C"/>
    <property type="match status" value="1"/>
</dbReference>
<dbReference type="OrthoDB" id="9783723at2"/>
<dbReference type="InterPro" id="IPR005149">
    <property type="entry name" value="Tscrpt_reg_PadR_N"/>
</dbReference>
<name>A0A0P6XJE8_9CHLR</name>
<dbReference type="RefSeq" id="WP_075064225.1">
    <property type="nucleotide sequence ID" value="NZ_LGCL01000041.1"/>
</dbReference>
<dbReference type="Proteomes" id="UP000050417">
    <property type="component" value="Unassembled WGS sequence"/>
</dbReference>
<dbReference type="InterPro" id="IPR036390">
    <property type="entry name" value="WH_DNA-bd_sf"/>
</dbReference>
<evidence type="ECO:0000313" key="4">
    <source>
        <dbReference type="Proteomes" id="UP000050417"/>
    </source>
</evidence>
<evidence type="ECO:0000259" key="2">
    <source>
        <dbReference type="Pfam" id="PF10400"/>
    </source>
</evidence>
<protein>
    <submittedName>
        <fullName evidence="3">PadR family transcriptional regulator</fullName>
    </submittedName>
</protein>
<dbReference type="SUPFAM" id="SSF46785">
    <property type="entry name" value="Winged helix' DNA-binding domain"/>
    <property type="match status" value="1"/>
</dbReference>
<evidence type="ECO:0000259" key="1">
    <source>
        <dbReference type="Pfam" id="PF03551"/>
    </source>
</evidence>
<comment type="caution">
    <text evidence="3">The sequence shown here is derived from an EMBL/GenBank/DDBJ whole genome shotgun (WGS) entry which is preliminary data.</text>
</comment>
<feature type="domain" description="Transcription regulator PadR N-terminal" evidence="1">
    <location>
        <begin position="7"/>
        <end position="81"/>
    </location>
</feature>
<dbReference type="EMBL" id="LGCL01000041">
    <property type="protein sequence ID" value="KPL71380.1"/>
    <property type="molecule type" value="Genomic_DNA"/>
</dbReference>
<keyword evidence="4" id="KW-1185">Reference proteome</keyword>
<dbReference type="AlphaFoldDB" id="A0A0P6XJE8"/>
<dbReference type="PANTHER" id="PTHR43252">
    <property type="entry name" value="TRANSCRIPTIONAL REGULATOR YQJI"/>
    <property type="match status" value="1"/>
</dbReference>